<evidence type="ECO:0000256" key="1">
    <source>
        <dbReference type="ARBA" id="ARBA00022801"/>
    </source>
</evidence>
<dbReference type="PANTHER" id="PTHR22901:SF0">
    <property type="entry name" value="SIALATE O-ACETYLESTERASE"/>
    <property type="match status" value="1"/>
</dbReference>
<dbReference type="AlphaFoldDB" id="A0A0C1IFY8"/>
<evidence type="ECO:0000313" key="4">
    <source>
        <dbReference type="Proteomes" id="UP000031408"/>
    </source>
</evidence>
<dbReference type="Pfam" id="PF03629">
    <property type="entry name" value="SASA"/>
    <property type="match status" value="2"/>
</dbReference>
<dbReference type="InterPro" id="IPR036514">
    <property type="entry name" value="SGNH_hydro_sf"/>
</dbReference>
<dbReference type="Gene3D" id="3.40.50.1110">
    <property type="entry name" value="SGNH hydrolase"/>
    <property type="match status" value="2"/>
</dbReference>
<dbReference type="STRING" id="1349421.OI18_19990"/>
<feature type="domain" description="Sialate O-acetylesterase" evidence="2">
    <location>
        <begin position="99"/>
        <end position="200"/>
    </location>
</feature>
<accession>A0A0C1IFY8</accession>
<feature type="domain" description="Sialate O-acetylesterase" evidence="2">
    <location>
        <begin position="398"/>
        <end position="491"/>
    </location>
</feature>
<name>A0A0C1IFY8_9BACT</name>
<dbReference type="GO" id="GO:0005975">
    <property type="term" value="P:carbohydrate metabolic process"/>
    <property type="evidence" value="ECO:0007669"/>
    <property type="project" value="InterPro"/>
</dbReference>
<dbReference type="InterPro" id="IPR008979">
    <property type="entry name" value="Galactose-bd-like_sf"/>
</dbReference>
<dbReference type="SUPFAM" id="SSF49785">
    <property type="entry name" value="Galactose-binding domain-like"/>
    <property type="match status" value="1"/>
</dbReference>
<keyword evidence="1" id="KW-0378">Hydrolase</keyword>
<organism evidence="3 4">
    <name type="scientific">Flavihumibacter solisilvae</name>
    <dbReference type="NCBI Taxonomy" id="1349421"/>
    <lineage>
        <taxon>Bacteria</taxon>
        <taxon>Pseudomonadati</taxon>
        <taxon>Bacteroidota</taxon>
        <taxon>Chitinophagia</taxon>
        <taxon>Chitinophagales</taxon>
        <taxon>Chitinophagaceae</taxon>
        <taxon>Flavihumibacter</taxon>
    </lineage>
</organism>
<dbReference type="GO" id="GO:0004553">
    <property type="term" value="F:hydrolase activity, hydrolyzing O-glycosyl compounds"/>
    <property type="evidence" value="ECO:0007669"/>
    <property type="project" value="InterPro"/>
</dbReference>
<protein>
    <submittedName>
        <fullName evidence="3">9-O-acetylesterase</fullName>
    </submittedName>
</protein>
<gene>
    <name evidence="3" type="ORF">OI18_19990</name>
</gene>
<evidence type="ECO:0000313" key="3">
    <source>
        <dbReference type="EMBL" id="KIC93055.1"/>
    </source>
</evidence>
<dbReference type="InterPro" id="IPR005181">
    <property type="entry name" value="SASA"/>
</dbReference>
<dbReference type="PANTHER" id="PTHR22901">
    <property type="entry name" value="SIALATE O-ACETYLESTERASE"/>
    <property type="match status" value="1"/>
</dbReference>
<sequence length="631" mass="70223">MLFVFLVSIPTILQASIKLPEIFTDNMILQRNNPVTIWGLAGKNETLTLVFNGQRVQVKANGTGQWEAVLKPMTHGGPFEMRISTKKEIITLKNILIGDVWLCSGQSNMEWILKNTRNAEQEIAAANHAGIRMFTVARAMAMQPQQDLAGGEWMECNPGNASKFSAVAYFFARKLNEDLGVPIGLINSSWGGTNIQAWTSWDVMGSKAEYKEVDFSKIEQSFAEAQQRKQAFLDAFRTDKGIEEKWYAQDGSSAWKKIKLPNTYEGTEIGVVDGIVWFRKTVELPDLTEGKMVTLQLGPIDDLDSTYINGKLIGTINNPTMARVYQVPAGILKKGKNTIVVKVTDMGKRGGFHGMAEDLFIEHSGKRISLAGDWDYKASVLSGSFGIVDVGPNGFPSRLYNGMIAPVTRFRIKGAIWYQGESNANEAFKYRTMFPEMINDWRSKWKYEFPFLWVQLANFMQADSLPAESEWAELREAQHQALSLPQTGEAVIIDIGEAKDIHPRNKQDVGMRLALAAEKVAYQKDIVYSGPVLAGMKKEGNRILLQFTNTGGGLVAKDRYGYLKGFAIAGTDKKFIWAKAEIKGDNVIVYNNTISSPVAVRYAWGDNPDDANLYNKEGLPASPFRTDGLSN</sequence>
<dbReference type="GO" id="GO:0001681">
    <property type="term" value="F:sialate O-acetylesterase activity"/>
    <property type="evidence" value="ECO:0007669"/>
    <property type="project" value="InterPro"/>
</dbReference>
<reference evidence="3 4" key="1">
    <citation type="submission" date="2014-11" db="EMBL/GenBank/DDBJ databases">
        <title>Genome sequence of Flavihumibacter solisilvae 3-3.</title>
        <authorList>
            <person name="Zhou G."/>
            <person name="Li M."/>
            <person name="Wang G."/>
        </authorList>
    </citation>
    <scope>NUCLEOTIDE SEQUENCE [LARGE SCALE GENOMIC DNA]</scope>
    <source>
        <strain evidence="3 4">3-3</strain>
    </source>
</reference>
<proteinExistence type="predicted"/>
<evidence type="ECO:0000259" key="2">
    <source>
        <dbReference type="Pfam" id="PF03629"/>
    </source>
</evidence>
<keyword evidence="4" id="KW-1185">Reference proteome</keyword>
<comment type="caution">
    <text evidence="3">The sequence shown here is derived from an EMBL/GenBank/DDBJ whole genome shotgun (WGS) entry which is preliminary data.</text>
</comment>
<dbReference type="SUPFAM" id="SSF52266">
    <property type="entry name" value="SGNH hydrolase"/>
    <property type="match status" value="1"/>
</dbReference>
<dbReference type="Proteomes" id="UP000031408">
    <property type="component" value="Unassembled WGS sequence"/>
</dbReference>
<dbReference type="EMBL" id="JSVC01000024">
    <property type="protein sequence ID" value="KIC93055.1"/>
    <property type="molecule type" value="Genomic_DNA"/>
</dbReference>
<dbReference type="InterPro" id="IPR039329">
    <property type="entry name" value="SIAE"/>
</dbReference>